<dbReference type="Gene3D" id="3.40.1000.10">
    <property type="entry name" value="Mog1/PsbP, alpha/beta/alpha sandwich"/>
    <property type="match status" value="1"/>
</dbReference>
<accession>A0A5P2DMM3</accession>
<reference evidence="1 2" key="1">
    <citation type="submission" date="2018-05" db="EMBL/GenBank/DDBJ databases">
        <title>Streptomyces venezuelae.</title>
        <authorList>
            <person name="Kim W."/>
            <person name="Lee N."/>
            <person name="Cho B.-K."/>
        </authorList>
    </citation>
    <scope>NUCLEOTIDE SEQUENCE [LARGE SCALE GENOMIC DNA]</scope>
    <source>
        <strain evidence="1 2">ATCC 21018</strain>
    </source>
</reference>
<sequence>MPTTLPVPIEFRLPEGWLPARPEEFDPGVAFAAVHPRPDAGFTANITIDGGFPKDGVTLAEIADASVAQLGEFAESVELVHRREVGSEDAPALTQRLSFSAVADGVARELTQSQVYLSLVDTGDPRKRAMIRLALTSTAAQHDSVLGDFQDFVRTVRPDTGAVG</sequence>
<dbReference type="EMBL" id="CP029189">
    <property type="protein sequence ID" value="QES54431.1"/>
    <property type="molecule type" value="Genomic_DNA"/>
</dbReference>
<dbReference type="AlphaFoldDB" id="A0A5P2DMM3"/>
<dbReference type="Proteomes" id="UP000324101">
    <property type="component" value="Chromosome"/>
</dbReference>
<evidence type="ECO:0008006" key="3">
    <source>
        <dbReference type="Google" id="ProtNLM"/>
    </source>
</evidence>
<proteinExistence type="predicted"/>
<protein>
    <recommendedName>
        <fullName evidence="3">DUF1795 domain-containing protein</fullName>
    </recommendedName>
</protein>
<organism evidence="1 2">
    <name type="scientific">Streptomyces venezuelae</name>
    <dbReference type="NCBI Taxonomy" id="54571"/>
    <lineage>
        <taxon>Bacteria</taxon>
        <taxon>Bacillati</taxon>
        <taxon>Actinomycetota</taxon>
        <taxon>Actinomycetes</taxon>
        <taxon>Kitasatosporales</taxon>
        <taxon>Streptomycetaceae</taxon>
        <taxon>Streptomyces</taxon>
    </lineage>
</organism>
<name>A0A5P2DMM3_STRVZ</name>
<evidence type="ECO:0000313" key="2">
    <source>
        <dbReference type="Proteomes" id="UP000324101"/>
    </source>
</evidence>
<dbReference type="RefSeq" id="WP_150257189.1">
    <property type="nucleotide sequence ID" value="NZ_CP029189.1"/>
</dbReference>
<evidence type="ECO:0000313" key="1">
    <source>
        <dbReference type="EMBL" id="QES54431.1"/>
    </source>
</evidence>
<dbReference type="OrthoDB" id="3686643at2"/>
<gene>
    <name evidence="1" type="ORF">DEJ51_09440</name>
</gene>